<evidence type="ECO:0000313" key="2">
    <source>
        <dbReference type="EMBL" id="RIP35848.1"/>
    </source>
</evidence>
<protein>
    <submittedName>
        <fullName evidence="2">GNAT family N-acetyltransferase</fullName>
    </submittedName>
</protein>
<evidence type="ECO:0000313" key="3">
    <source>
        <dbReference type="Proteomes" id="UP000265541"/>
    </source>
</evidence>
<dbReference type="Proteomes" id="UP000265541">
    <property type="component" value="Unassembled WGS sequence"/>
</dbReference>
<dbReference type="EMBL" id="QYJN01000002">
    <property type="protein sequence ID" value="RIP35848.1"/>
    <property type="molecule type" value="Genomic_DNA"/>
</dbReference>
<gene>
    <name evidence="2" type="ORF">BUZ14_04125</name>
</gene>
<dbReference type="InterPro" id="IPR016181">
    <property type="entry name" value="Acyl_CoA_acyltransferase"/>
</dbReference>
<name>A0A3A0VPH7_STAGA</name>
<organism evidence="2 3">
    <name type="scientific">Staphylococcus gallinarum</name>
    <dbReference type="NCBI Taxonomy" id="1293"/>
    <lineage>
        <taxon>Bacteria</taxon>
        <taxon>Bacillati</taxon>
        <taxon>Bacillota</taxon>
        <taxon>Bacilli</taxon>
        <taxon>Bacillales</taxon>
        <taxon>Staphylococcaceae</taxon>
        <taxon>Staphylococcus</taxon>
    </lineage>
</organism>
<reference evidence="2 3" key="1">
    <citation type="journal article" date="2016" name="Front. Microbiol.">
        <title>Comprehensive Phylogenetic Analysis of Bovine Non-aureus Staphylococci Species Based on Whole-Genome Sequencing.</title>
        <authorList>
            <person name="Naushad S."/>
            <person name="Barkema H.W."/>
            <person name="Luby C."/>
            <person name="Condas L.A."/>
            <person name="Nobrega D.B."/>
            <person name="Carson D.A."/>
            <person name="De Buck J."/>
        </authorList>
    </citation>
    <scope>NUCLEOTIDE SEQUENCE [LARGE SCALE GENOMIC DNA]</scope>
    <source>
        <strain evidence="2 3">SNUC 4781</strain>
    </source>
</reference>
<dbReference type="OrthoDB" id="9796171at2"/>
<dbReference type="Pfam" id="PF13673">
    <property type="entry name" value="Acetyltransf_10"/>
    <property type="match status" value="1"/>
</dbReference>
<feature type="domain" description="N-acetyltransferase" evidence="1">
    <location>
        <begin position="6"/>
        <end position="144"/>
    </location>
</feature>
<dbReference type="RefSeq" id="WP_119484624.1">
    <property type="nucleotide sequence ID" value="NZ_QYJN01000002.1"/>
</dbReference>
<sequence length="144" mass="16940">MEYIVAKSEQLTVNELINIMRERVKVFVVEQNCPYQEVDNEDNNALHVMLKDDKAIVAYTRIIKRDDHISFGRVLVAEKYRNQQFGRQIVSKTIDEIKKRYKDNIIQISGQAHLQKFYESFGFQCVSECYLEDGIPHVLLELEI</sequence>
<evidence type="ECO:0000259" key="1">
    <source>
        <dbReference type="PROSITE" id="PS51186"/>
    </source>
</evidence>
<proteinExistence type="predicted"/>
<dbReference type="GO" id="GO:0016747">
    <property type="term" value="F:acyltransferase activity, transferring groups other than amino-acyl groups"/>
    <property type="evidence" value="ECO:0007669"/>
    <property type="project" value="InterPro"/>
</dbReference>
<keyword evidence="2" id="KW-0808">Transferase</keyword>
<accession>A0A3A0VPH7</accession>
<comment type="caution">
    <text evidence="2">The sequence shown here is derived from an EMBL/GenBank/DDBJ whole genome shotgun (WGS) entry which is preliminary data.</text>
</comment>
<dbReference type="InterPro" id="IPR000182">
    <property type="entry name" value="GNAT_dom"/>
</dbReference>
<dbReference type="Gene3D" id="3.40.630.30">
    <property type="match status" value="1"/>
</dbReference>
<dbReference type="SUPFAM" id="SSF55729">
    <property type="entry name" value="Acyl-CoA N-acyltransferases (Nat)"/>
    <property type="match status" value="1"/>
</dbReference>
<dbReference type="PROSITE" id="PS51186">
    <property type="entry name" value="GNAT"/>
    <property type="match status" value="1"/>
</dbReference>
<dbReference type="AlphaFoldDB" id="A0A3A0VPH7"/>